<dbReference type="OrthoDB" id="215069at2"/>
<evidence type="ECO:0000313" key="2">
    <source>
        <dbReference type="Proteomes" id="UP000318995"/>
    </source>
</evidence>
<accession>A0A5C5W936</accession>
<keyword evidence="2" id="KW-1185">Reference proteome</keyword>
<dbReference type="Proteomes" id="UP000318995">
    <property type="component" value="Unassembled WGS sequence"/>
</dbReference>
<dbReference type="RefSeq" id="WP_146573139.1">
    <property type="nucleotide sequence ID" value="NZ_SJPH01000003.1"/>
</dbReference>
<organism evidence="1 2">
    <name type="scientific">Botrimarina hoheduenensis</name>
    <dbReference type="NCBI Taxonomy" id="2528000"/>
    <lineage>
        <taxon>Bacteria</taxon>
        <taxon>Pseudomonadati</taxon>
        <taxon>Planctomycetota</taxon>
        <taxon>Planctomycetia</taxon>
        <taxon>Pirellulales</taxon>
        <taxon>Lacipirellulaceae</taxon>
        <taxon>Botrimarina</taxon>
    </lineage>
</organism>
<sequence>MPDDFDPYREALVVEHTTHWPAEIRQRVADWSAGKREAFAAQLHAAPDQATGLEYVRVHTGFCRRIIVTAFDLDRLA</sequence>
<gene>
    <name evidence="1" type="ORF">Pla111_16350</name>
</gene>
<protein>
    <submittedName>
        <fullName evidence="1">Uncharacterized protein</fullName>
    </submittedName>
</protein>
<evidence type="ECO:0000313" key="1">
    <source>
        <dbReference type="EMBL" id="TWT46539.1"/>
    </source>
</evidence>
<proteinExistence type="predicted"/>
<comment type="caution">
    <text evidence="1">The sequence shown here is derived from an EMBL/GenBank/DDBJ whole genome shotgun (WGS) entry which is preliminary data.</text>
</comment>
<reference evidence="1 2" key="1">
    <citation type="submission" date="2019-02" db="EMBL/GenBank/DDBJ databases">
        <title>Deep-cultivation of Planctomycetes and their phenomic and genomic characterization uncovers novel biology.</title>
        <authorList>
            <person name="Wiegand S."/>
            <person name="Jogler M."/>
            <person name="Boedeker C."/>
            <person name="Pinto D."/>
            <person name="Vollmers J."/>
            <person name="Rivas-Marin E."/>
            <person name="Kohn T."/>
            <person name="Peeters S.H."/>
            <person name="Heuer A."/>
            <person name="Rast P."/>
            <person name="Oberbeckmann S."/>
            <person name="Bunk B."/>
            <person name="Jeske O."/>
            <person name="Meyerdierks A."/>
            <person name="Storesund J.E."/>
            <person name="Kallscheuer N."/>
            <person name="Luecker S."/>
            <person name="Lage O.M."/>
            <person name="Pohl T."/>
            <person name="Merkel B.J."/>
            <person name="Hornburger P."/>
            <person name="Mueller R.-W."/>
            <person name="Bruemmer F."/>
            <person name="Labrenz M."/>
            <person name="Spormann A.M."/>
            <person name="Op Den Camp H."/>
            <person name="Overmann J."/>
            <person name="Amann R."/>
            <person name="Jetten M.S.M."/>
            <person name="Mascher T."/>
            <person name="Medema M.H."/>
            <person name="Devos D.P."/>
            <person name="Kaster A.-K."/>
            <person name="Ovreas L."/>
            <person name="Rohde M."/>
            <person name="Galperin M.Y."/>
            <person name="Jogler C."/>
        </authorList>
    </citation>
    <scope>NUCLEOTIDE SEQUENCE [LARGE SCALE GENOMIC DNA]</scope>
    <source>
        <strain evidence="1 2">Pla111</strain>
    </source>
</reference>
<name>A0A5C5W936_9BACT</name>
<dbReference type="AlphaFoldDB" id="A0A5C5W936"/>
<dbReference type="EMBL" id="SJPH01000003">
    <property type="protein sequence ID" value="TWT46539.1"/>
    <property type="molecule type" value="Genomic_DNA"/>
</dbReference>